<dbReference type="Proteomes" id="UP000078407">
    <property type="component" value="Unassembled WGS sequence"/>
</dbReference>
<evidence type="ECO:0000313" key="1">
    <source>
        <dbReference type="EMBL" id="OAT26539.1"/>
    </source>
</evidence>
<organism evidence="1 2">
    <name type="scientific">Buttiauxella ferragutiae ATCC 51602</name>
    <dbReference type="NCBI Taxonomy" id="1354252"/>
    <lineage>
        <taxon>Bacteria</taxon>
        <taxon>Pseudomonadati</taxon>
        <taxon>Pseudomonadota</taxon>
        <taxon>Gammaproteobacteria</taxon>
        <taxon>Enterobacterales</taxon>
        <taxon>Enterobacteriaceae</taxon>
        <taxon>Buttiauxella</taxon>
    </lineage>
</organism>
<protein>
    <recommendedName>
        <fullName evidence="3">Phage protein</fullName>
    </recommendedName>
</protein>
<name>A0ABX2W6L1_9ENTR</name>
<accession>A0ABX2W6L1</accession>
<evidence type="ECO:0008006" key="3">
    <source>
        <dbReference type="Google" id="ProtNLM"/>
    </source>
</evidence>
<sequence length="123" mass="13544">MRSLWAPLALLVAVFLAGWKAHGWHDATVTLAANDTAEETRQLFKEQMRASGEMLETKLGELKANEIHTETVIRTETIKPVFSHVCASDEYVRLFNESADQAERALSGKSVNPLSGQPAPPGR</sequence>
<dbReference type="EMBL" id="LXEQ01000045">
    <property type="protein sequence ID" value="OAT26539.1"/>
    <property type="molecule type" value="Genomic_DNA"/>
</dbReference>
<keyword evidence="2" id="KW-1185">Reference proteome</keyword>
<reference evidence="1 2" key="1">
    <citation type="submission" date="2016-04" db="EMBL/GenBank/DDBJ databases">
        <title>ATOL: Assembling a taxonomically balanced genome-scale reconstruction of the evolutionary history of the Enterobacteriaceae.</title>
        <authorList>
            <person name="Plunkett G.III."/>
            <person name="Neeno-Eckwall E.C."/>
            <person name="Glasner J.D."/>
            <person name="Perna N.T."/>
        </authorList>
    </citation>
    <scope>NUCLEOTIDE SEQUENCE [LARGE SCALE GENOMIC DNA]</scope>
    <source>
        <strain evidence="1 2">ATCC 51602</strain>
    </source>
</reference>
<gene>
    <name evidence="1" type="ORF">M976_02700</name>
</gene>
<proteinExistence type="predicted"/>
<evidence type="ECO:0000313" key="2">
    <source>
        <dbReference type="Proteomes" id="UP000078407"/>
    </source>
</evidence>
<dbReference type="RefSeq" id="WP_064545650.1">
    <property type="nucleotide sequence ID" value="NZ_LXEQ01000045.1"/>
</dbReference>
<comment type="caution">
    <text evidence="1">The sequence shown here is derived from an EMBL/GenBank/DDBJ whole genome shotgun (WGS) entry which is preliminary data.</text>
</comment>